<evidence type="ECO:0000256" key="1">
    <source>
        <dbReference type="ARBA" id="ARBA00022441"/>
    </source>
</evidence>
<name>R7U357_CAPTE</name>
<dbReference type="OrthoDB" id="6273668at2759"/>
<dbReference type="PANTHER" id="PTHR24412:SF489">
    <property type="entry name" value="RING FINGER DOMAIN AND KELCH REPEAT-CONTAINING PROTEIN DDB_G0271372"/>
    <property type="match status" value="1"/>
</dbReference>
<evidence type="ECO:0000259" key="3">
    <source>
        <dbReference type="PROSITE" id="PS50097"/>
    </source>
</evidence>
<dbReference type="STRING" id="283909.R7U357"/>
<dbReference type="Gene3D" id="3.30.710.10">
    <property type="entry name" value="Potassium Channel Kv1.1, Chain A"/>
    <property type="match status" value="1"/>
</dbReference>
<dbReference type="InterPro" id="IPR011333">
    <property type="entry name" value="SKP1/BTB/POZ_sf"/>
</dbReference>
<evidence type="ECO:0000256" key="2">
    <source>
        <dbReference type="ARBA" id="ARBA00022737"/>
    </source>
</evidence>
<keyword evidence="2" id="KW-0677">Repeat</keyword>
<dbReference type="AlphaFoldDB" id="R7U357"/>
<gene>
    <name evidence="4" type="ORF">CAPTEDRAFT_85628</name>
</gene>
<dbReference type="EMBL" id="KB306032">
    <property type="protein sequence ID" value="ELU00409.1"/>
    <property type="molecule type" value="Genomic_DNA"/>
</dbReference>
<dbReference type="PANTHER" id="PTHR24412">
    <property type="entry name" value="KELCH PROTEIN"/>
    <property type="match status" value="1"/>
</dbReference>
<organism evidence="4">
    <name type="scientific">Capitella teleta</name>
    <name type="common">Polychaete worm</name>
    <dbReference type="NCBI Taxonomy" id="283909"/>
    <lineage>
        <taxon>Eukaryota</taxon>
        <taxon>Metazoa</taxon>
        <taxon>Spiralia</taxon>
        <taxon>Lophotrochozoa</taxon>
        <taxon>Annelida</taxon>
        <taxon>Polychaeta</taxon>
        <taxon>Sedentaria</taxon>
        <taxon>Scolecida</taxon>
        <taxon>Capitellidae</taxon>
        <taxon>Capitella</taxon>
    </lineage>
</organism>
<sequence length="196" mass="22508">LDDMRTASEFVDIVLVFGKVRLPCHKVVLASNCEYFKRMFLAGMKESQTDEVVMNGIDCKTGVLIVKYLYSGSITVTEENAQDLLSASNMFLLSDLKDSIEKFLSKRIQPPNCVSLLNLSHFFELQDLIKTSRKFIADKWDDLSDESIVELTEDDMEVILKEHECQENNFLRLQSWVKSVDGGEERFPRLLENVKL</sequence>
<evidence type="ECO:0000313" key="4">
    <source>
        <dbReference type="EMBL" id="ELU00409.1"/>
    </source>
</evidence>
<dbReference type="PROSITE" id="PS50097">
    <property type="entry name" value="BTB"/>
    <property type="match status" value="1"/>
</dbReference>
<protein>
    <recommendedName>
        <fullName evidence="3">BTB domain-containing protein</fullName>
    </recommendedName>
</protein>
<dbReference type="HOGENOM" id="CLU_004253_11_0_1"/>
<dbReference type="SMART" id="SM00225">
    <property type="entry name" value="BTB"/>
    <property type="match status" value="1"/>
</dbReference>
<keyword evidence="1" id="KW-0880">Kelch repeat</keyword>
<dbReference type="Pfam" id="PF00651">
    <property type="entry name" value="BTB"/>
    <property type="match status" value="1"/>
</dbReference>
<feature type="domain" description="BTB" evidence="3">
    <location>
        <begin position="11"/>
        <end position="78"/>
    </location>
</feature>
<dbReference type="OMA" id="DLAHFYC"/>
<dbReference type="SUPFAM" id="SSF54695">
    <property type="entry name" value="POZ domain"/>
    <property type="match status" value="1"/>
</dbReference>
<dbReference type="Gene3D" id="1.25.40.420">
    <property type="match status" value="1"/>
</dbReference>
<accession>R7U357</accession>
<proteinExistence type="predicted"/>
<feature type="non-terminal residue" evidence="4">
    <location>
        <position position="1"/>
    </location>
</feature>
<dbReference type="InterPro" id="IPR000210">
    <property type="entry name" value="BTB/POZ_dom"/>
</dbReference>
<feature type="non-terminal residue" evidence="4">
    <location>
        <position position="196"/>
    </location>
</feature>
<reference evidence="4" key="1">
    <citation type="journal article" date="2013" name="Nature">
        <title>Insights into bilaterian evolution from three spiralian genomes.</title>
        <authorList>
            <person name="Simakov O."/>
            <person name="Marletaz F."/>
            <person name="Cho S.J."/>
            <person name="Edsinger-Gonzales E."/>
            <person name="Havlak P."/>
            <person name="Hellsten U."/>
            <person name="Kuo D.H."/>
            <person name="Larsson T."/>
            <person name="Lv J."/>
            <person name="Arendt D."/>
            <person name="Savage R."/>
            <person name="Osoegawa K."/>
            <person name="de Jong P."/>
            <person name="Grimwood J."/>
            <person name="Chapman J.A."/>
            <person name="Shapiro H."/>
            <person name="Aerts A."/>
            <person name="Otillar R.P."/>
            <person name="Terry A.Y."/>
            <person name="Boore J.L."/>
            <person name="Grigoriev I.V."/>
            <person name="Lindberg D.R."/>
            <person name="Seaver E.C."/>
            <person name="Weisblat D.A."/>
            <person name="Putnam N.H."/>
            <person name="Rokhsar D.S."/>
        </authorList>
    </citation>
    <scope>NUCLEOTIDE SEQUENCE</scope>
    <source>
        <strain evidence="4">I ESC-2004</strain>
    </source>
</reference>
<dbReference type="CDD" id="cd14733">
    <property type="entry name" value="BACK"/>
    <property type="match status" value="1"/>
</dbReference>